<keyword evidence="1" id="KW-1133">Transmembrane helix</keyword>
<keyword evidence="4" id="KW-1185">Reference proteome</keyword>
<dbReference type="EMBL" id="PPTA01000021">
    <property type="protein sequence ID" value="TFA98271.1"/>
    <property type="molecule type" value="Genomic_DNA"/>
</dbReference>
<keyword evidence="2" id="KW-0732">Signal</keyword>
<proteinExistence type="predicted"/>
<feature type="transmembrane region" description="Helical" evidence="1">
    <location>
        <begin position="56"/>
        <end position="76"/>
    </location>
</feature>
<accession>A0ABY2GRR0</accession>
<keyword evidence="1" id="KW-0812">Transmembrane</keyword>
<dbReference type="RefSeq" id="XP_073554473.1">
    <property type="nucleotide sequence ID" value="XM_073706979.1"/>
</dbReference>
<name>A0ABY2GRR0_9HYPO</name>
<dbReference type="Proteomes" id="UP001642720">
    <property type="component" value="Unassembled WGS sequence"/>
</dbReference>
<evidence type="ECO:0000256" key="1">
    <source>
        <dbReference type="SAM" id="Phobius"/>
    </source>
</evidence>
<comment type="caution">
    <text evidence="3">The sequence shown here is derived from an EMBL/GenBank/DDBJ whole genome shotgun (WGS) entry which is preliminary data.</text>
</comment>
<evidence type="ECO:0000256" key="2">
    <source>
        <dbReference type="SAM" id="SignalP"/>
    </source>
</evidence>
<evidence type="ECO:0000313" key="3">
    <source>
        <dbReference type="EMBL" id="TFA98271.1"/>
    </source>
</evidence>
<reference evidence="3 4" key="1">
    <citation type="submission" date="2018-01" db="EMBL/GenBank/DDBJ databases">
        <title>Genome characterization of the sugarcane-associated fungus Trichoderma ghanense CCMA-1212 and their application in lignocelulose bioconversion.</title>
        <authorList>
            <person name="Steindorff A.S."/>
            <person name="Mendes T.D."/>
            <person name="Vilela E.S.D."/>
            <person name="Rodrigues D.S."/>
            <person name="Formighieri E.F."/>
            <person name="Melo I.S."/>
            <person name="Favaro L.C.L."/>
        </authorList>
    </citation>
    <scope>NUCLEOTIDE SEQUENCE [LARGE SCALE GENOMIC DNA]</scope>
    <source>
        <strain evidence="3 4">CCMA-1212</strain>
    </source>
</reference>
<feature type="signal peptide" evidence="2">
    <location>
        <begin position="1"/>
        <end position="22"/>
    </location>
</feature>
<gene>
    <name evidence="3" type="ORF">CCMA1212_009916</name>
</gene>
<feature type="chain" id="PRO_5045581895" evidence="2">
    <location>
        <begin position="23"/>
        <end position="145"/>
    </location>
</feature>
<protein>
    <submittedName>
        <fullName evidence="3">Uncharacterized protein</fullName>
    </submittedName>
</protein>
<keyword evidence="1" id="KW-0472">Membrane</keyword>
<dbReference type="GeneID" id="300581429"/>
<sequence length="145" mass="15840">MGSGYLSLLSSLLSTPSSLARAGTCTLVSIIGFACVVCDAISYTHSSYYLCNICGYLFYLFFLFLLFFFFLLFSLWRLASTTSMEGGGGGEYLLALGIGRESCTTTTTSTGVHSEMRRGIPWDVDDSTTVFLLVFGWDTTGRDND</sequence>
<organism evidence="3 4">
    <name type="scientific">Trichoderma ghanense</name>
    <dbReference type="NCBI Taxonomy" id="65468"/>
    <lineage>
        <taxon>Eukaryota</taxon>
        <taxon>Fungi</taxon>
        <taxon>Dikarya</taxon>
        <taxon>Ascomycota</taxon>
        <taxon>Pezizomycotina</taxon>
        <taxon>Sordariomycetes</taxon>
        <taxon>Hypocreomycetidae</taxon>
        <taxon>Hypocreales</taxon>
        <taxon>Hypocreaceae</taxon>
        <taxon>Trichoderma</taxon>
    </lineage>
</organism>
<evidence type="ECO:0000313" key="4">
    <source>
        <dbReference type="Proteomes" id="UP001642720"/>
    </source>
</evidence>